<protein>
    <recommendedName>
        <fullName evidence="3">DUF6534 domain-containing protein</fullName>
    </recommendedName>
</protein>
<feature type="transmembrane region" description="Helical" evidence="2">
    <location>
        <begin position="168"/>
        <end position="186"/>
    </location>
</feature>
<gene>
    <name evidence="4" type="ORF">D9615_002201</name>
</gene>
<feature type="transmembrane region" description="Helical" evidence="2">
    <location>
        <begin position="93"/>
        <end position="119"/>
    </location>
</feature>
<reference evidence="4 5" key="1">
    <citation type="journal article" date="2020" name="ISME J.">
        <title>Uncovering the hidden diversity of litter-decomposition mechanisms in mushroom-forming fungi.</title>
        <authorList>
            <person name="Floudas D."/>
            <person name="Bentzer J."/>
            <person name="Ahren D."/>
            <person name="Johansson T."/>
            <person name="Persson P."/>
            <person name="Tunlid A."/>
        </authorList>
    </citation>
    <scope>NUCLEOTIDE SEQUENCE [LARGE SCALE GENOMIC DNA]</scope>
    <source>
        <strain evidence="4 5">CBS 661.87</strain>
    </source>
</reference>
<evidence type="ECO:0000256" key="2">
    <source>
        <dbReference type="SAM" id="Phobius"/>
    </source>
</evidence>
<name>A0A8H5HLY8_9AGAR</name>
<evidence type="ECO:0000313" key="5">
    <source>
        <dbReference type="Proteomes" id="UP000565441"/>
    </source>
</evidence>
<evidence type="ECO:0000256" key="1">
    <source>
        <dbReference type="SAM" id="MobiDB-lite"/>
    </source>
</evidence>
<feature type="transmembrane region" description="Helical" evidence="2">
    <location>
        <begin position="201"/>
        <end position="227"/>
    </location>
</feature>
<feature type="domain" description="DUF6534" evidence="3">
    <location>
        <begin position="141"/>
        <end position="245"/>
    </location>
</feature>
<keyword evidence="2" id="KW-1133">Transmembrane helix</keyword>
<feature type="region of interest" description="Disordered" evidence="1">
    <location>
        <begin position="263"/>
        <end position="287"/>
    </location>
</feature>
<evidence type="ECO:0000259" key="3">
    <source>
        <dbReference type="Pfam" id="PF20152"/>
    </source>
</evidence>
<dbReference type="PANTHER" id="PTHR40465">
    <property type="entry name" value="CHROMOSOME 1, WHOLE GENOME SHOTGUN SEQUENCE"/>
    <property type="match status" value="1"/>
</dbReference>
<dbReference type="InterPro" id="IPR045339">
    <property type="entry name" value="DUF6534"/>
</dbReference>
<dbReference type="PANTHER" id="PTHR40465:SF1">
    <property type="entry name" value="DUF6534 DOMAIN-CONTAINING PROTEIN"/>
    <property type="match status" value="1"/>
</dbReference>
<feature type="transmembrane region" description="Helical" evidence="2">
    <location>
        <begin position="131"/>
        <end position="156"/>
    </location>
</feature>
<organism evidence="4 5">
    <name type="scientific">Tricholomella constricta</name>
    <dbReference type="NCBI Taxonomy" id="117010"/>
    <lineage>
        <taxon>Eukaryota</taxon>
        <taxon>Fungi</taxon>
        <taxon>Dikarya</taxon>
        <taxon>Basidiomycota</taxon>
        <taxon>Agaricomycotina</taxon>
        <taxon>Agaricomycetes</taxon>
        <taxon>Agaricomycetidae</taxon>
        <taxon>Agaricales</taxon>
        <taxon>Tricholomatineae</taxon>
        <taxon>Lyophyllaceae</taxon>
        <taxon>Tricholomella</taxon>
    </lineage>
</organism>
<dbReference type="AlphaFoldDB" id="A0A8H5HLY8"/>
<keyword evidence="2" id="KW-0812">Transmembrane</keyword>
<proteinExistence type="predicted"/>
<dbReference type="Proteomes" id="UP000565441">
    <property type="component" value="Unassembled WGS sequence"/>
</dbReference>
<feature type="compositionally biased region" description="Polar residues" evidence="1">
    <location>
        <begin position="273"/>
        <end position="287"/>
    </location>
</feature>
<comment type="caution">
    <text evidence="4">The sequence shown here is derived from an EMBL/GenBank/DDBJ whole genome shotgun (WGS) entry which is preliminary data.</text>
</comment>
<sequence>MMPPTDPFFMVPTKVFPHSFEIERFSSRSLDTLHVALITHALYYYVISNYGNASAIDSAVWSLIAQVFLTCTIEVIIRGFFARRVWLMTNCNNYFLVCITLPSLLSFATGFGAAGRAFGIRNFESFRSVSYLFYLSLAAGVVSDVLIAGQLCLYLLRSRTGVKNTDSTLNVLMLYTINTTLLTTYSKHFFMSWSSKLTHHVYRICSIACLITFAIWPQDFIYIAIYFSMSELYLNSLLATLNNRTALSEKFTGVTVTDLTTAATHRPGPESAHSGQQTAQHGSQTSLSATVGTTTLDADSEDHHGLPIWYLHHKVSLDTIATKCDKENEKTAMAERQERFSIPNFFSRTGLKLHRLMWFKRRDP</sequence>
<feature type="transmembrane region" description="Helical" evidence="2">
    <location>
        <begin position="59"/>
        <end position="81"/>
    </location>
</feature>
<keyword evidence="5" id="KW-1185">Reference proteome</keyword>
<accession>A0A8H5HLY8</accession>
<dbReference type="EMBL" id="JAACJP010000003">
    <property type="protein sequence ID" value="KAF5385814.1"/>
    <property type="molecule type" value="Genomic_DNA"/>
</dbReference>
<dbReference type="OrthoDB" id="2745105at2759"/>
<evidence type="ECO:0000313" key="4">
    <source>
        <dbReference type="EMBL" id="KAF5385814.1"/>
    </source>
</evidence>
<keyword evidence="2" id="KW-0472">Membrane</keyword>
<dbReference type="Pfam" id="PF20152">
    <property type="entry name" value="DUF6534"/>
    <property type="match status" value="1"/>
</dbReference>